<evidence type="ECO:0000259" key="1">
    <source>
        <dbReference type="Pfam" id="PF21956"/>
    </source>
</evidence>
<dbReference type="InterPro" id="IPR053830">
    <property type="entry name" value="DUF6922"/>
</dbReference>
<dbReference type="OrthoDB" id="1716404at2"/>
<dbReference type="AlphaFoldDB" id="A0A0B7MB89"/>
<evidence type="ECO:0000313" key="2">
    <source>
        <dbReference type="EMBL" id="CEO87759.1"/>
    </source>
</evidence>
<feature type="domain" description="DUF6922" evidence="1">
    <location>
        <begin position="8"/>
        <end position="56"/>
    </location>
</feature>
<accession>A0A0B7MB89</accession>
<name>A0A0B7MB89_9FIRM</name>
<evidence type="ECO:0000313" key="3">
    <source>
        <dbReference type="Proteomes" id="UP000046155"/>
    </source>
</evidence>
<proteinExistence type="predicted"/>
<dbReference type="EMBL" id="CDRZ01000027">
    <property type="protein sequence ID" value="CEO87759.1"/>
    <property type="molecule type" value="Genomic_DNA"/>
</dbReference>
<protein>
    <recommendedName>
        <fullName evidence="1">DUF6922 domain-containing protein</fullName>
    </recommendedName>
</protein>
<dbReference type="Proteomes" id="UP000046155">
    <property type="component" value="Unassembled WGS sequence"/>
</dbReference>
<sequence length="113" mass="13737">MKLPDSFKRLFRNYNFQKIDTEKHDKMIIKTTLVLGTWEQILWLFEFYGKNKIGDVFREDLNGLRELPEPVVNLWGLLFLDEQQNVDEMERQEAESKLKKWSCRRWVPIDFVI</sequence>
<dbReference type="RefSeq" id="WP_044664065.1">
    <property type="nucleotide sequence ID" value="NZ_CDRZ01000027.1"/>
</dbReference>
<keyword evidence="3" id="KW-1185">Reference proteome</keyword>
<dbReference type="Pfam" id="PF21956">
    <property type="entry name" value="DUF6922"/>
    <property type="match status" value="1"/>
</dbReference>
<reference evidence="3" key="1">
    <citation type="submission" date="2015-01" db="EMBL/GenBank/DDBJ databases">
        <authorList>
            <person name="Manzoor Shahid"/>
            <person name="Zubair Saima"/>
        </authorList>
    </citation>
    <scope>NUCLEOTIDE SEQUENCE [LARGE SCALE GENOMIC DNA]</scope>
    <source>
        <strain evidence="3">Sp3</strain>
    </source>
</reference>
<organism evidence="2 3">
    <name type="scientific">Syntrophaceticus schinkii</name>
    <dbReference type="NCBI Taxonomy" id="499207"/>
    <lineage>
        <taxon>Bacteria</taxon>
        <taxon>Bacillati</taxon>
        <taxon>Bacillota</taxon>
        <taxon>Clostridia</taxon>
        <taxon>Thermoanaerobacterales</taxon>
        <taxon>Thermoanaerobacterales Family III. Incertae Sedis</taxon>
        <taxon>Syntrophaceticus</taxon>
    </lineage>
</organism>
<gene>
    <name evidence="2" type="ORF">SSCH_1220012</name>
</gene>